<sequence length="563" mass="65750">MSIGIGPGDVLLFLRSVSRATTLLRGEAVDEYRTFRRACRDLEMVSRQLMDHHSRDTEHESPFRRQAREIKRLLIQFRYKIEKLDPSLGRYRTGTCKRVFNKLSWPSHARELGRLQQDLFYQWTIIDWKQKYCQNSFGTVSSVRNLYTKNCFDLEDHFGHVHRLDLLSTDSWEALHDCLTRMFPRGDLGYEIIQSHRYLLHKAEDFADVLCNSPANIPIIDAIKPKQRVMIRCVQNVVTEELQTFKVQPWNGPARDDSVDVRILIRDKMAQIGPIPPERSRATRPEIWHFSRVTLCNSQWPQFSDSTSRETPSRLLVETRQGLERTTQFLKSQDLPFAWAAALINSRFWFARQEQALLRFVTSSLQALDHTMPRVVTPRNDAQLLDNLVYQLQAGIFDFLPERLEARCFLWMFWEVLQLESKILSSCARLLNTWSCPENYARQETPLIIKALTLPHIALLVPWRLTFDLAEDIVEYFLKKPPKFLPAAVRHLVMNSRSISLHYYIHGELSSYFDGGTNRQNVEEPIDRLYLAWMELAMRSEGEIIDSELTRTQIGSLVEGGYI</sequence>
<reference evidence="2 3" key="1">
    <citation type="journal article" date="2007" name="Science">
        <title>The Fusarium graminearum genome reveals a link between localized polymorphism and pathogen specialization.</title>
        <authorList>
            <person name="Cuomo C.A."/>
            <person name="Gueldener U."/>
            <person name="Xu J.-R."/>
            <person name="Trail F."/>
            <person name="Turgeon B.G."/>
            <person name="Di Pietro A."/>
            <person name="Walton J.D."/>
            <person name="Ma L.-J."/>
            <person name="Baker S.E."/>
            <person name="Rep M."/>
            <person name="Adam G."/>
            <person name="Antoniw J."/>
            <person name="Baldwin T."/>
            <person name="Calvo S.E."/>
            <person name="Chang Y.-L."/>
            <person name="DeCaprio D."/>
            <person name="Gale L.R."/>
            <person name="Gnerre S."/>
            <person name="Goswami R.S."/>
            <person name="Hammond-Kosack K."/>
            <person name="Harris L.J."/>
            <person name="Hilburn K."/>
            <person name="Kennell J.C."/>
            <person name="Kroken S."/>
            <person name="Magnuson J.K."/>
            <person name="Mannhaupt G."/>
            <person name="Mauceli E.W."/>
            <person name="Mewes H.-W."/>
            <person name="Mitterbauer R."/>
            <person name="Muehlbauer G."/>
            <person name="Muensterkoetter M."/>
            <person name="Nelson D."/>
            <person name="O'Donnell K."/>
            <person name="Ouellet T."/>
            <person name="Qi W."/>
            <person name="Quesneville H."/>
            <person name="Roncero M.I.G."/>
            <person name="Seong K.-Y."/>
            <person name="Tetko I.V."/>
            <person name="Urban M."/>
            <person name="Waalwijk C."/>
            <person name="Ward T.J."/>
            <person name="Yao J."/>
            <person name="Birren B.W."/>
            <person name="Kistler H.C."/>
        </authorList>
    </citation>
    <scope>NUCLEOTIDE SEQUENCE [LARGE SCALE GENOMIC DNA]</scope>
    <source>
        <strain evidence="3">ATCC MYA-4620 / CBS 123657 / FGSC 9075 / NRRL 31084 / PH-1</strain>
        <strain evidence="2">PH-1 / ATCC MYA-4620 / FGSC 9075 / NRRL 31084</strain>
    </source>
</reference>
<dbReference type="VEuPathDB" id="FungiDB:FGRAMPH1_01G15713"/>
<dbReference type="RefSeq" id="XP_011320960.1">
    <property type="nucleotide sequence ID" value="XM_011322658.1"/>
</dbReference>
<reference evidence="2" key="4">
    <citation type="submission" date="2017-01" db="UniProtKB">
        <authorList>
            <consortium name="EnsemblFungi"/>
        </authorList>
    </citation>
    <scope>IDENTIFICATION</scope>
    <source>
        <strain evidence="2">PH-1 / ATCC MYA-4620 / FGSC 9075 / NRRL 31084</strain>
    </source>
</reference>
<organism evidence="1 3">
    <name type="scientific">Gibberella zeae (strain ATCC MYA-4620 / CBS 123657 / FGSC 9075 / NRRL 31084 / PH-1)</name>
    <name type="common">Wheat head blight fungus</name>
    <name type="synonym">Fusarium graminearum</name>
    <dbReference type="NCBI Taxonomy" id="229533"/>
    <lineage>
        <taxon>Eukaryota</taxon>
        <taxon>Fungi</taxon>
        <taxon>Dikarya</taxon>
        <taxon>Ascomycota</taxon>
        <taxon>Pezizomycotina</taxon>
        <taxon>Sordariomycetes</taxon>
        <taxon>Hypocreomycetidae</taxon>
        <taxon>Hypocreales</taxon>
        <taxon>Nectriaceae</taxon>
        <taxon>Fusarium</taxon>
    </lineage>
</organism>
<accession>A0A098DNX0</accession>
<evidence type="ECO:0000313" key="1">
    <source>
        <dbReference type="EMBL" id="CEF79656.1"/>
    </source>
</evidence>
<reference evidence="2 3" key="2">
    <citation type="journal article" date="2010" name="Nature">
        <title>Comparative genomics reveals mobile pathogenicity chromosomes in Fusarium.</title>
        <authorList>
            <person name="Ma L.J."/>
            <person name="van der Does H.C."/>
            <person name="Borkovich K.A."/>
            <person name="Coleman J.J."/>
            <person name="Daboussi M.J."/>
            <person name="Di Pietro A."/>
            <person name="Dufresne M."/>
            <person name="Freitag M."/>
            <person name="Grabherr M."/>
            <person name="Henrissat B."/>
            <person name="Houterman P.M."/>
            <person name="Kang S."/>
            <person name="Shim W.B."/>
            <person name="Woloshuk C."/>
            <person name="Xie X."/>
            <person name="Xu J.R."/>
            <person name="Antoniw J."/>
            <person name="Baker S.E."/>
            <person name="Bluhm B.H."/>
            <person name="Breakspear A."/>
            <person name="Brown D.W."/>
            <person name="Butchko R.A."/>
            <person name="Chapman S."/>
            <person name="Coulson R."/>
            <person name="Coutinho P.M."/>
            <person name="Danchin E.G."/>
            <person name="Diener A."/>
            <person name="Gale L.R."/>
            <person name="Gardiner D.M."/>
            <person name="Goff S."/>
            <person name="Hammond-Kosack K.E."/>
            <person name="Hilburn K."/>
            <person name="Hua-Van A."/>
            <person name="Jonkers W."/>
            <person name="Kazan K."/>
            <person name="Kodira C.D."/>
            <person name="Koehrsen M."/>
            <person name="Kumar L."/>
            <person name="Lee Y.H."/>
            <person name="Li L."/>
            <person name="Manners J.M."/>
            <person name="Miranda-Saavedra D."/>
            <person name="Mukherjee M."/>
            <person name="Park G."/>
            <person name="Park J."/>
            <person name="Park S.Y."/>
            <person name="Proctor R.H."/>
            <person name="Regev A."/>
            <person name="Ruiz-Roldan M.C."/>
            <person name="Sain D."/>
            <person name="Sakthikumar S."/>
            <person name="Sykes S."/>
            <person name="Schwartz D.C."/>
            <person name="Turgeon B.G."/>
            <person name="Wapinski I."/>
            <person name="Yoder O."/>
            <person name="Young S."/>
            <person name="Zeng Q."/>
            <person name="Zhou S."/>
            <person name="Galagan J."/>
            <person name="Cuomo C.A."/>
            <person name="Kistler H.C."/>
            <person name="Rep M."/>
        </authorList>
    </citation>
    <scope>GENOME REANNOTATION</scope>
    <source>
        <strain evidence="3">ATCC MYA-4620 / CBS 123657 / FGSC 9075 / NRRL 31084 / PH-1</strain>
        <strain evidence="2">PH-1 / ATCC MYA-4620 / FGSC 9075 / NRRL 31084</strain>
    </source>
</reference>
<name>I1RL37_GIBZE</name>
<dbReference type="EnsemblFungi" id="CEF79656">
    <property type="protein sequence ID" value="CEF79656"/>
    <property type="gene ID" value="FGRRES_04617"/>
</dbReference>
<dbReference type="Proteomes" id="UP000070720">
    <property type="component" value="Chromosome 2"/>
</dbReference>
<protein>
    <submittedName>
        <fullName evidence="1">Chromosome 2, complete genome</fullName>
    </submittedName>
</protein>
<dbReference type="KEGG" id="fgr:FGSG_04617"/>
<dbReference type="AlphaFoldDB" id="I1RL37"/>
<accession>I1RL37</accession>
<evidence type="ECO:0000313" key="2">
    <source>
        <dbReference type="EnsemblFungi" id="CEF79656"/>
    </source>
</evidence>
<proteinExistence type="predicted"/>
<dbReference type="OrthoDB" id="5103109at2759"/>
<evidence type="ECO:0000313" key="3">
    <source>
        <dbReference type="Proteomes" id="UP000070720"/>
    </source>
</evidence>
<gene>
    <name evidence="2" type="primary">FG04617.1</name>
    <name evidence="1" type="ORF">FGRAMPH1_01T15713</name>
</gene>
<dbReference type="HOGENOM" id="CLU_484010_0_0_1"/>
<reference evidence="1 3" key="3">
    <citation type="journal article" date="2015" name="BMC Genomics">
        <title>The completed genome sequence of the pathogenic ascomycete fungus Fusarium graminearum.</title>
        <authorList>
            <person name="King R."/>
            <person name="Urban M."/>
            <person name="Hammond-Kosack M.C."/>
            <person name="Hassani-Pak K."/>
            <person name="Hammond-Kosack K.E."/>
        </authorList>
    </citation>
    <scope>NUCLEOTIDE SEQUENCE [LARGE SCALE GENOMIC DNA]</scope>
    <source>
        <strain evidence="3">ATCC MYA-4620 / CBS 123657 / FGSC 9075 / NRRL 31084 / PH-1</strain>
        <strain evidence="1">PH-1</strain>
    </source>
</reference>
<keyword evidence="3" id="KW-1185">Reference proteome</keyword>
<dbReference type="InParanoid" id="I1RL37"/>
<dbReference type="EMBL" id="HG970333">
    <property type="protein sequence ID" value="CEF79656.1"/>
    <property type="molecule type" value="Genomic_DNA"/>
</dbReference>